<dbReference type="Pfam" id="PF00395">
    <property type="entry name" value="SLH"/>
    <property type="match status" value="1"/>
</dbReference>
<feature type="domain" description="SLH" evidence="2">
    <location>
        <begin position="32"/>
        <end position="95"/>
    </location>
</feature>
<dbReference type="EMBL" id="VSDO01000001">
    <property type="protein sequence ID" value="TYA15488.1"/>
    <property type="molecule type" value="Genomic_DNA"/>
</dbReference>
<evidence type="ECO:0000256" key="1">
    <source>
        <dbReference type="SAM" id="SignalP"/>
    </source>
</evidence>
<dbReference type="OrthoDB" id="2678541at2"/>
<feature type="chain" id="PRO_5023091945" evidence="1">
    <location>
        <begin position="32"/>
        <end position="212"/>
    </location>
</feature>
<dbReference type="RefSeq" id="WP_148451093.1">
    <property type="nucleotide sequence ID" value="NZ_VSDO01000001.1"/>
</dbReference>
<protein>
    <submittedName>
        <fullName evidence="3">S-layer homology domain-containing protein</fullName>
    </submittedName>
</protein>
<proteinExistence type="predicted"/>
<dbReference type="Proteomes" id="UP000325218">
    <property type="component" value="Unassembled WGS sequence"/>
</dbReference>
<feature type="signal peptide" evidence="1">
    <location>
        <begin position="1"/>
        <end position="31"/>
    </location>
</feature>
<comment type="caution">
    <text evidence="3">The sequence shown here is derived from an EMBL/GenBank/DDBJ whole genome shotgun (WGS) entry which is preliminary data.</text>
</comment>
<gene>
    <name evidence="3" type="ORF">FRY98_07680</name>
</gene>
<evidence type="ECO:0000259" key="2">
    <source>
        <dbReference type="PROSITE" id="PS51272"/>
    </source>
</evidence>
<dbReference type="InterPro" id="IPR001119">
    <property type="entry name" value="SLH_dom"/>
</dbReference>
<keyword evidence="4" id="KW-1185">Reference proteome</keyword>
<dbReference type="AlphaFoldDB" id="A0A5D0D0N5"/>
<keyword evidence="1" id="KW-0732">Signal</keyword>
<name>A0A5D0D0N5_9BACL</name>
<accession>A0A5D0D0N5</accession>
<reference evidence="3 4" key="1">
    <citation type="submission" date="2019-08" db="EMBL/GenBank/DDBJ databases">
        <title>Genome sequencing of Paenibacillus faecis DSM 23593(T).</title>
        <authorList>
            <person name="Kook J.-K."/>
            <person name="Park S.-N."/>
            <person name="Lim Y.K."/>
        </authorList>
    </citation>
    <scope>NUCLEOTIDE SEQUENCE [LARGE SCALE GENOMIC DNA]</scope>
    <source>
        <strain evidence="3 4">DSM 23593</strain>
    </source>
</reference>
<organism evidence="3 4">
    <name type="scientific">Paenibacillus faecis</name>
    <dbReference type="NCBI Taxonomy" id="862114"/>
    <lineage>
        <taxon>Bacteria</taxon>
        <taxon>Bacillati</taxon>
        <taxon>Bacillota</taxon>
        <taxon>Bacilli</taxon>
        <taxon>Bacillales</taxon>
        <taxon>Paenibacillaceae</taxon>
        <taxon>Paenibacillus</taxon>
    </lineage>
</organism>
<evidence type="ECO:0000313" key="3">
    <source>
        <dbReference type="EMBL" id="TYA15488.1"/>
    </source>
</evidence>
<evidence type="ECO:0000313" key="4">
    <source>
        <dbReference type="Proteomes" id="UP000325218"/>
    </source>
</evidence>
<dbReference type="PROSITE" id="PS51272">
    <property type="entry name" value="SLH"/>
    <property type="match status" value="1"/>
</dbReference>
<sequence length="212" mass="22888">MKMKSKFIKALTASTLLLGLLGASLPSGAQAASTAFTDVRQGSWYEATVQWGLTHNMIKGYQDGTFQPNKLVTEAEFLAMLLRAFEGDAVSSPASYWADAYYNRAHELNYPVTGSKNAAARNQPLLRKQAAELLTSAEGVHFNGDDAISYLLAFGLAQGKKPDDLSVKGFDGAGKLTRAEALQFIKNLSEYGVGGLLERPAEPSDPRDIPQI</sequence>